<dbReference type="RefSeq" id="XP_001008487.2">
    <property type="nucleotide sequence ID" value="XM_001008487.2"/>
</dbReference>
<organism evidence="4 5">
    <name type="scientific">Tetrahymena thermophila (strain SB210)</name>
    <dbReference type="NCBI Taxonomy" id="312017"/>
    <lineage>
        <taxon>Eukaryota</taxon>
        <taxon>Sar</taxon>
        <taxon>Alveolata</taxon>
        <taxon>Ciliophora</taxon>
        <taxon>Intramacronucleata</taxon>
        <taxon>Oligohymenophorea</taxon>
        <taxon>Hymenostomatida</taxon>
        <taxon>Tetrahymenina</taxon>
        <taxon>Tetrahymenidae</taxon>
        <taxon>Tetrahymena</taxon>
    </lineage>
</organism>
<evidence type="ECO:0000313" key="4">
    <source>
        <dbReference type="EMBL" id="EAR88242.2"/>
    </source>
</evidence>
<dbReference type="SMART" id="SM00367">
    <property type="entry name" value="LRR_CC"/>
    <property type="match status" value="4"/>
</dbReference>
<dbReference type="InterPro" id="IPR032675">
    <property type="entry name" value="LRR_dom_sf"/>
</dbReference>
<dbReference type="SUPFAM" id="SSF52047">
    <property type="entry name" value="RNI-like"/>
    <property type="match status" value="2"/>
</dbReference>
<keyword evidence="3" id="KW-0677">Repeat</keyword>
<name>Q22R80_TETTS</name>
<dbReference type="Gene3D" id="3.80.10.10">
    <property type="entry name" value="Ribonuclease Inhibitor"/>
    <property type="match status" value="4"/>
</dbReference>
<evidence type="ECO:0000256" key="2">
    <source>
        <dbReference type="ARBA" id="ARBA00022614"/>
    </source>
</evidence>
<accession>Q22R80</accession>
<dbReference type="EMBL" id="GG662845">
    <property type="protein sequence ID" value="EAR88242.2"/>
    <property type="molecule type" value="Genomic_DNA"/>
</dbReference>
<dbReference type="GO" id="GO:0048471">
    <property type="term" value="C:perinuclear region of cytoplasm"/>
    <property type="evidence" value="ECO:0007669"/>
    <property type="project" value="TreeGrafter"/>
</dbReference>
<evidence type="ECO:0000256" key="1">
    <source>
        <dbReference type="ARBA" id="ARBA00022468"/>
    </source>
</evidence>
<dbReference type="PANTHER" id="PTHR24113">
    <property type="entry name" value="RAN GTPASE-ACTIVATING PROTEIN 1"/>
    <property type="match status" value="1"/>
</dbReference>
<dbReference type="Proteomes" id="UP000009168">
    <property type="component" value="Unassembled WGS sequence"/>
</dbReference>
<keyword evidence="1" id="KW-0343">GTPase activation</keyword>
<dbReference type="GO" id="GO:0006913">
    <property type="term" value="P:nucleocytoplasmic transport"/>
    <property type="evidence" value="ECO:0007669"/>
    <property type="project" value="TreeGrafter"/>
</dbReference>
<dbReference type="GO" id="GO:0005829">
    <property type="term" value="C:cytosol"/>
    <property type="evidence" value="ECO:0007669"/>
    <property type="project" value="TreeGrafter"/>
</dbReference>
<reference evidence="5" key="1">
    <citation type="journal article" date="2006" name="PLoS Biol.">
        <title>Macronuclear genome sequence of the ciliate Tetrahymena thermophila, a model eukaryote.</title>
        <authorList>
            <person name="Eisen J.A."/>
            <person name="Coyne R.S."/>
            <person name="Wu M."/>
            <person name="Wu D."/>
            <person name="Thiagarajan M."/>
            <person name="Wortman J.R."/>
            <person name="Badger J.H."/>
            <person name="Ren Q."/>
            <person name="Amedeo P."/>
            <person name="Jones K.M."/>
            <person name="Tallon L.J."/>
            <person name="Delcher A.L."/>
            <person name="Salzberg S.L."/>
            <person name="Silva J.C."/>
            <person name="Haas B.J."/>
            <person name="Majoros W.H."/>
            <person name="Farzad M."/>
            <person name="Carlton J.M."/>
            <person name="Smith R.K. Jr."/>
            <person name="Garg J."/>
            <person name="Pearlman R.E."/>
            <person name="Karrer K.M."/>
            <person name="Sun L."/>
            <person name="Manning G."/>
            <person name="Elde N.C."/>
            <person name="Turkewitz A.P."/>
            <person name="Asai D.J."/>
            <person name="Wilkes D.E."/>
            <person name="Wang Y."/>
            <person name="Cai H."/>
            <person name="Collins K."/>
            <person name="Stewart B.A."/>
            <person name="Lee S.R."/>
            <person name="Wilamowska K."/>
            <person name="Weinberg Z."/>
            <person name="Ruzzo W.L."/>
            <person name="Wloga D."/>
            <person name="Gaertig J."/>
            <person name="Frankel J."/>
            <person name="Tsao C.-C."/>
            <person name="Gorovsky M.A."/>
            <person name="Keeling P.J."/>
            <person name="Waller R.F."/>
            <person name="Patron N.J."/>
            <person name="Cherry J.M."/>
            <person name="Stover N.A."/>
            <person name="Krieger C.J."/>
            <person name="del Toro C."/>
            <person name="Ryder H.F."/>
            <person name="Williamson S.C."/>
            <person name="Barbeau R.A."/>
            <person name="Hamilton E.P."/>
            <person name="Orias E."/>
        </authorList>
    </citation>
    <scope>NUCLEOTIDE SEQUENCE [LARGE SCALE GENOMIC DNA]</scope>
    <source>
        <strain evidence="5">SB210</strain>
    </source>
</reference>
<dbReference type="InterPro" id="IPR006553">
    <property type="entry name" value="Leu-rich_rpt_Cys-con_subtyp"/>
</dbReference>
<keyword evidence="5" id="KW-1185">Reference proteome</keyword>
<evidence type="ECO:0008006" key="6">
    <source>
        <dbReference type="Google" id="ProtNLM"/>
    </source>
</evidence>
<dbReference type="InterPro" id="IPR027038">
    <property type="entry name" value="RanGap"/>
</dbReference>
<proteinExistence type="predicted"/>
<sequence>MKINRQQENEPLDFSNLGKVLAYCQNLSYLEIDLTNMRESGEKTLEEFFLALSNISKCEKLSTLNLNFNVMRVNRNSLYPLLSPLIDQENITKIKNLVINLRYNDLLISGATSAGVMLSKFKNLQSLILYISGNSIGDRGLSNLCLNLDWSNLTSIKFSLTNDKIGDKGISKLCSVLEKCQNLTNICLFLSQNQIASQGASKISAIIKKSANLEKLDLDLCNNKIGDFGASHINSALASCTNLTKLYFSLGQNKITDKGISYISNGLSKMTKISELSLDLSYLCYNKDQIINKIGQQGVSALGSCLSSFQNLQILSLIIGETTLEVNSFEPIVKSFSKLINISDLHLQVKDGFKTINEKDLINLAQSIEQSQNLQTLALVFNKIITTDEGMQRLANSIKKCSNLANLTISLEKYTDNVAAYLCAELSNCPCLKTLSLSFDYGISDTALSDIGKEIAKCSYLNTLKLCSKYFTANQYTHQGVFVFISHLKKLKKLFLVSLALQQVKQIINIKILFKFQKYSNMYHKDIIQRKLMSKCIRLVKCSQYNF</sequence>
<dbReference type="PANTHER" id="PTHR24113:SF12">
    <property type="entry name" value="RAN GTPASE-ACTIVATING PROTEIN 1"/>
    <property type="match status" value="1"/>
</dbReference>
<protein>
    <recommendedName>
        <fullName evidence="6">Kinase domain protein</fullName>
    </recommendedName>
</protein>
<dbReference type="InterPro" id="IPR001611">
    <property type="entry name" value="Leu-rich_rpt"/>
</dbReference>
<dbReference type="SMART" id="SM00368">
    <property type="entry name" value="LRR_RI"/>
    <property type="match status" value="4"/>
</dbReference>
<evidence type="ECO:0000256" key="3">
    <source>
        <dbReference type="ARBA" id="ARBA00022737"/>
    </source>
</evidence>
<dbReference type="InParanoid" id="Q22R80"/>
<dbReference type="AlphaFoldDB" id="Q22R80"/>
<dbReference type="HOGENOM" id="CLU_026826_3_0_1"/>
<dbReference type="Pfam" id="PF13516">
    <property type="entry name" value="LRR_6"/>
    <property type="match status" value="2"/>
</dbReference>
<dbReference type="GO" id="GO:0005096">
    <property type="term" value="F:GTPase activator activity"/>
    <property type="evidence" value="ECO:0007669"/>
    <property type="project" value="UniProtKB-KW"/>
</dbReference>
<gene>
    <name evidence="4" type="ORF">TTHERM_00024010</name>
</gene>
<keyword evidence="2" id="KW-0433">Leucine-rich repeat</keyword>
<dbReference type="GO" id="GO:0031267">
    <property type="term" value="F:small GTPase binding"/>
    <property type="evidence" value="ECO:0007669"/>
    <property type="project" value="TreeGrafter"/>
</dbReference>
<dbReference type="GO" id="GO:0005634">
    <property type="term" value="C:nucleus"/>
    <property type="evidence" value="ECO:0007669"/>
    <property type="project" value="TreeGrafter"/>
</dbReference>
<evidence type="ECO:0000313" key="5">
    <source>
        <dbReference type="Proteomes" id="UP000009168"/>
    </source>
</evidence>
<dbReference type="GeneID" id="7828735"/>
<dbReference type="KEGG" id="tet:TTHERM_00024010"/>